<keyword evidence="1" id="KW-0732">Signal</keyword>
<dbReference type="AlphaFoldDB" id="A0A9W9KFS5"/>
<sequence>MKSFFALALPLLAAAAPAPITEPRAEANPNFNVMAIRSASPIHYSQLNAAGQKFWLGGKTSSYCPDIDGIQCPPGNQTVLASGGNSLDVEVPGGQQVYVAPSGALSFTQAHSANIPPAPQSAPWSHYTFNGWGASGFMACPTEDNRWQVFVAMQNATVPQGNVSDCLGFSAMALPYKGEVPAWQYA</sequence>
<evidence type="ECO:0000313" key="2">
    <source>
        <dbReference type="EMBL" id="KAJ5104176.1"/>
    </source>
</evidence>
<evidence type="ECO:0008006" key="4">
    <source>
        <dbReference type="Google" id="ProtNLM"/>
    </source>
</evidence>
<dbReference type="EMBL" id="JAPQKI010000004">
    <property type="protein sequence ID" value="KAJ5104176.1"/>
    <property type="molecule type" value="Genomic_DNA"/>
</dbReference>
<protein>
    <recommendedName>
        <fullName evidence="4">IgE-binding protein</fullName>
    </recommendedName>
</protein>
<keyword evidence="3" id="KW-1185">Reference proteome</keyword>
<dbReference type="PANTHER" id="PTHR42047">
    <property type="entry name" value="PROTEIN, PUTATIVE (AFU_ORTHOLOGUE AFUA_6G03560)-RELATED"/>
    <property type="match status" value="1"/>
</dbReference>
<accession>A0A9W9KFS5</accession>
<name>A0A9W9KFS5_9EURO</name>
<feature type="chain" id="PRO_5040926019" description="IgE-binding protein" evidence="1">
    <location>
        <begin position="16"/>
        <end position="186"/>
    </location>
</feature>
<dbReference type="GeneID" id="81356178"/>
<gene>
    <name evidence="2" type="ORF">N7532_004705</name>
</gene>
<organism evidence="2 3">
    <name type="scientific">Penicillium argentinense</name>
    <dbReference type="NCBI Taxonomy" id="1131581"/>
    <lineage>
        <taxon>Eukaryota</taxon>
        <taxon>Fungi</taxon>
        <taxon>Dikarya</taxon>
        <taxon>Ascomycota</taxon>
        <taxon>Pezizomycotina</taxon>
        <taxon>Eurotiomycetes</taxon>
        <taxon>Eurotiomycetidae</taxon>
        <taxon>Eurotiales</taxon>
        <taxon>Aspergillaceae</taxon>
        <taxon>Penicillium</taxon>
    </lineage>
</organism>
<dbReference type="PANTHER" id="PTHR42047:SF1">
    <property type="entry name" value="PROTEIN, PUTATIVE (AFU_ORTHOLOGUE AFUA_6G03560)-RELATED"/>
    <property type="match status" value="1"/>
</dbReference>
<evidence type="ECO:0000313" key="3">
    <source>
        <dbReference type="Proteomes" id="UP001149074"/>
    </source>
</evidence>
<comment type="caution">
    <text evidence="2">The sequence shown here is derived from an EMBL/GenBank/DDBJ whole genome shotgun (WGS) entry which is preliminary data.</text>
</comment>
<dbReference type="OrthoDB" id="5430620at2759"/>
<feature type="signal peptide" evidence="1">
    <location>
        <begin position="1"/>
        <end position="15"/>
    </location>
</feature>
<evidence type="ECO:0000256" key="1">
    <source>
        <dbReference type="SAM" id="SignalP"/>
    </source>
</evidence>
<reference evidence="2" key="1">
    <citation type="submission" date="2022-11" db="EMBL/GenBank/DDBJ databases">
        <authorList>
            <person name="Petersen C."/>
        </authorList>
    </citation>
    <scope>NUCLEOTIDE SEQUENCE</scope>
    <source>
        <strain evidence="2">IBT 30761</strain>
    </source>
</reference>
<dbReference type="InterPro" id="IPR052820">
    <property type="entry name" value="PhiA_domain"/>
</dbReference>
<dbReference type="Proteomes" id="UP001149074">
    <property type="component" value="Unassembled WGS sequence"/>
</dbReference>
<proteinExistence type="predicted"/>
<dbReference type="RefSeq" id="XP_056477556.1">
    <property type="nucleotide sequence ID" value="XM_056617199.1"/>
</dbReference>
<reference evidence="2" key="2">
    <citation type="journal article" date="2023" name="IMA Fungus">
        <title>Comparative genomic study of the Penicillium genus elucidates a diverse pangenome and 15 lateral gene transfer events.</title>
        <authorList>
            <person name="Petersen C."/>
            <person name="Sorensen T."/>
            <person name="Nielsen M.R."/>
            <person name="Sondergaard T.E."/>
            <person name="Sorensen J.L."/>
            <person name="Fitzpatrick D.A."/>
            <person name="Frisvad J.C."/>
            <person name="Nielsen K.L."/>
        </authorList>
    </citation>
    <scope>NUCLEOTIDE SEQUENCE</scope>
    <source>
        <strain evidence="2">IBT 30761</strain>
    </source>
</reference>